<keyword evidence="1" id="KW-0472">Membrane</keyword>
<accession>A0A1G2GUV9</accession>
<evidence type="ECO:0000313" key="2">
    <source>
        <dbReference type="EMBL" id="OGZ53598.1"/>
    </source>
</evidence>
<keyword evidence="1" id="KW-0812">Transmembrane</keyword>
<gene>
    <name evidence="2" type="ORF">A3B25_00650</name>
</gene>
<evidence type="ECO:0000256" key="1">
    <source>
        <dbReference type="SAM" id="Phobius"/>
    </source>
</evidence>
<evidence type="ECO:0008006" key="4">
    <source>
        <dbReference type="Google" id="ProtNLM"/>
    </source>
</evidence>
<feature type="transmembrane region" description="Helical" evidence="1">
    <location>
        <begin position="45"/>
        <end position="61"/>
    </location>
</feature>
<protein>
    <recommendedName>
        <fullName evidence="4">DUF5668 domain-containing protein</fullName>
    </recommendedName>
</protein>
<dbReference type="EMBL" id="MHNW01000015">
    <property type="protein sequence ID" value="OGZ53598.1"/>
    <property type="molecule type" value="Genomic_DNA"/>
</dbReference>
<name>A0A1G2GUV9_9BACT</name>
<organism evidence="2 3">
    <name type="scientific">Candidatus Ryanbacteria bacterium RIFCSPLOWO2_01_FULL_48_26</name>
    <dbReference type="NCBI Taxonomy" id="1802126"/>
    <lineage>
        <taxon>Bacteria</taxon>
        <taxon>Candidatus Ryaniibacteriota</taxon>
    </lineage>
</organism>
<dbReference type="Proteomes" id="UP000179106">
    <property type="component" value="Unassembled WGS sequence"/>
</dbReference>
<comment type="caution">
    <text evidence="2">The sequence shown here is derived from an EMBL/GenBank/DDBJ whole genome shotgun (WGS) entry which is preliminary data.</text>
</comment>
<reference evidence="2 3" key="1">
    <citation type="journal article" date="2016" name="Nat. Commun.">
        <title>Thousands of microbial genomes shed light on interconnected biogeochemical processes in an aquifer system.</title>
        <authorList>
            <person name="Anantharaman K."/>
            <person name="Brown C.T."/>
            <person name="Hug L.A."/>
            <person name="Sharon I."/>
            <person name="Castelle C.J."/>
            <person name="Probst A.J."/>
            <person name="Thomas B.C."/>
            <person name="Singh A."/>
            <person name="Wilkins M.J."/>
            <person name="Karaoz U."/>
            <person name="Brodie E.L."/>
            <person name="Williams K.H."/>
            <person name="Hubbard S.S."/>
            <person name="Banfield J.F."/>
        </authorList>
    </citation>
    <scope>NUCLEOTIDE SEQUENCE [LARGE SCALE GENOMIC DNA]</scope>
</reference>
<sequence length="67" mass="7362">MDQTQTQGKTCPCPHHKMTPILVVLIGVDFLLGAFNILTPETVQIIWPILVIIGGLTKLNEGRCKCC</sequence>
<feature type="transmembrane region" description="Helical" evidence="1">
    <location>
        <begin position="21"/>
        <end position="39"/>
    </location>
</feature>
<evidence type="ECO:0000313" key="3">
    <source>
        <dbReference type="Proteomes" id="UP000179106"/>
    </source>
</evidence>
<proteinExistence type="predicted"/>
<dbReference type="AlphaFoldDB" id="A0A1G2GUV9"/>
<keyword evidence="1" id="KW-1133">Transmembrane helix</keyword>